<evidence type="ECO:0008006" key="4">
    <source>
        <dbReference type="Google" id="ProtNLM"/>
    </source>
</evidence>
<evidence type="ECO:0000313" key="3">
    <source>
        <dbReference type="Proteomes" id="UP001216907"/>
    </source>
</evidence>
<sequence length="91" mass="10394">MSCWTFDLTGGLGPLALVSVSPMYYYLGLAALVAAMIWSGIVAYRSWEEAHEEFDPATKEELLDAFRQARIEGELNEEEYAKIRMRLEQDE</sequence>
<dbReference type="RefSeq" id="WP_277859265.1">
    <property type="nucleotide sequence ID" value="NZ_JARRAG010000001.1"/>
</dbReference>
<reference evidence="2 3" key="1">
    <citation type="submission" date="2023-03" db="EMBL/GenBank/DDBJ databases">
        <title>Paludisphaera mucosa sp. nov. a novel planctomycete from northern fen.</title>
        <authorList>
            <person name="Ivanova A."/>
        </authorList>
    </citation>
    <scope>NUCLEOTIDE SEQUENCE [LARGE SCALE GENOMIC DNA]</scope>
    <source>
        <strain evidence="2 3">Pla2</strain>
    </source>
</reference>
<keyword evidence="3" id="KW-1185">Reference proteome</keyword>
<proteinExistence type="predicted"/>
<comment type="caution">
    <text evidence="2">The sequence shown here is derived from an EMBL/GenBank/DDBJ whole genome shotgun (WGS) entry which is preliminary data.</text>
</comment>
<keyword evidence="1" id="KW-0472">Membrane</keyword>
<keyword evidence="1" id="KW-1133">Transmembrane helix</keyword>
<evidence type="ECO:0000313" key="2">
    <source>
        <dbReference type="EMBL" id="MDG3002906.1"/>
    </source>
</evidence>
<name>A0ABT6F5X9_9BACT</name>
<evidence type="ECO:0000256" key="1">
    <source>
        <dbReference type="SAM" id="Phobius"/>
    </source>
</evidence>
<organism evidence="2 3">
    <name type="scientific">Paludisphaera mucosa</name>
    <dbReference type="NCBI Taxonomy" id="3030827"/>
    <lineage>
        <taxon>Bacteria</taxon>
        <taxon>Pseudomonadati</taxon>
        <taxon>Planctomycetota</taxon>
        <taxon>Planctomycetia</taxon>
        <taxon>Isosphaerales</taxon>
        <taxon>Isosphaeraceae</taxon>
        <taxon>Paludisphaera</taxon>
    </lineage>
</organism>
<feature type="transmembrane region" description="Helical" evidence="1">
    <location>
        <begin position="23"/>
        <end position="44"/>
    </location>
</feature>
<accession>A0ABT6F5X9</accession>
<dbReference type="Proteomes" id="UP001216907">
    <property type="component" value="Unassembled WGS sequence"/>
</dbReference>
<keyword evidence="1" id="KW-0812">Transmembrane</keyword>
<gene>
    <name evidence="2" type="ORF">PZE19_03930</name>
</gene>
<dbReference type="EMBL" id="JARRAG010000001">
    <property type="protein sequence ID" value="MDG3002906.1"/>
    <property type="molecule type" value="Genomic_DNA"/>
</dbReference>
<protein>
    <recommendedName>
        <fullName evidence="4">SHOCT domain-containing protein</fullName>
    </recommendedName>
</protein>